<dbReference type="SMART" id="SM00324">
    <property type="entry name" value="RhoGAP"/>
    <property type="match status" value="1"/>
</dbReference>
<feature type="domain" description="Ras-associating" evidence="7">
    <location>
        <begin position="219"/>
        <end position="337"/>
    </location>
</feature>
<comment type="caution">
    <text evidence="9">The sequence shown here is derived from an EMBL/GenBank/DDBJ whole genome shotgun (WGS) entry which is preliminary data.</text>
</comment>
<feature type="compositionally biased region" description="Polar residues" evidence="6">
    <location>
        <begin position="30"/>
        <end position="39"/>
    </location>
</feature>
<dbReference type="CDD" id="cd17115">
    <property type="entry name" value="RA_RHG20"/>
    <property type="match status" value="1"/>
</dbReference>
<feature type="compositionally biased region" description="Polar residues" evidence="6">
    <location>
        <begin position="605"/>
        <end position="614"/>
    </location>
</feature>
<dbReference type="EMBL" id="JAGEUA010000010">
    <property type="protein sequence ID" value="KAL0963608.1"/>
    <property type="molecule type" value="Genomic_DNA"/>
</dbReference>
<dbReference type="FunFam" id="1.10.555.10:FF:000025">
    <property type="entry name" value="Rho GTPase-activating protein 20"/>
    <property type="match status" value="1"/>
</dbReference>
<dbReference type="Gene3D" id="2.30.29.30">
    <property type="entry name" value="Pleckstrin-homology domain (PH domain)/Phosphotyrosine-binding domain (PTB)"/>
    <property type="match status" value="1"/>
</dbReference>
<evidence type="ECO:0000313" key="9">
    <source>
        <dbReference type="EMBL" id="KAL0963608.1"/>
    </source>
</evidence>
<feature type="domain" description="Rho-GAP" evidence="8">
    <location>
        <begin position="391"/>
        <end position="578"/>
    </location>
</feature>
<evidence type="ECO:0000256" key="3">
    <source>
        <dbReference type="ARBA" id="ARBA00055252"/>
    </source>
</evidence>
<dbReference type="PANTHER" id="PTHR23179">
    <property type="entry name" value="T-CELL ACTIVATION RHO GTPASE ACTIVATING PROTEIN-RELATED"/>
    <property type="match status" value="1"/>
</dbReference>
<dbReference type="InterPro" id="IPR000198">
    <property type="entry name" value="RhoGAP_dom"/>
</dbReference>
<dbReference type="Proteomes" id="UP001557470">
    <property type="component" value="Unassembled WGS sequence"/>
</dbReference>
<keyword evidence="1" id="KW-0343">GTPase activation</keyword>
<dbReference type="InterPro" id="IPR029071">
    <property type="entry name" value="Ubiquitin-like_domsf"/>
</dbReference>
<dbReference type="Pfam" id="PF00788">
    <property type="entry name" value="RA"/>
    <property type="match status" value="1"/>
</dbReference>
<reference evidence="9 10" key="1">
    <citation type="submission" date="2024-06" db="EMBL/GenBank/DDBJ databases">
        <authorList>
            <person name="Pan Q."/>
            <person name="Wen M."/>
            <person name="Jouanno E."/>
            <person name="Zahm M."/>
            <person name="Klopp C."/>
            <person name="Cabau C."/>
            <person name="Louis A."/>
            <person name="Berthelot C."/>
            <person name="Parey E."/>
            <person name="Roest Crollius H."/>
            <person name="Montfort J."/>
            <person name="Robinson-Rechavi M."/>
            <person name="Bouchez O."/>
            <person name="Lampietro C."/>
            <person name="Lopez Roques C."/>
            <person name="Donnadieu C."/>
            <person name="Postlethwait J."/>
            <person name="Bobe J."/>
            <person name="Verreycken H."/>
            <person name="Guiguen Y."/>
        </authorList>
    </citation>
    <scope>NUCLEOTIDE SEQUENCE [LARGE SCALE GENOMIC DNA]</scope>
    <source>
        <strain evidence="9">Up_M1</strain>
        <tissue evidence="9">Testis</tissue>
    </source>
</reference>
<dbReference type="CDD" id="cd04402">
    <property type="entry name" value="RhoGAP_ARHGAP20"/>
    <property type="match status" value="1"/>
</dbReference>
<feature type="compositionally biased region" description="Low complexity" evidence="6">
    <location>
        <begin position="792"/>
        <end position="811"/>
    </location>
</feature>
<dbReference type="InterPro" id="IPR008936">
    <property type="entry name" value="Rho_GTPase_activation_prot"/>
</dbReference>
<dbReference type="Pfam" id="PF00620">
    <property type="entry name" value="RhoGAP"/>
    <property type="match status" value="1"/>
</dbReference>
<feature type="compositionally biased region" description="Basic and acidic residues" evidence="6">
    <location>
        <begin position="632"/>
        <end position="643"/>
    </location>
</feature>
<name>A0ABD0W3F6_UMBPY</name>
<feature type="region of interest" description="Disordered" evidence="6">
    <location>
        <begin position="774"/>
        <end position="811"/>
    </location>
</feature>
<comment type="function">
    <text evidence="3">GTPase activator for the Rho-type GTPases by converting them to an inactive GDP-bound state.</text>
</comment>
<protein>
    <recommendedName>
        <fullName evidence="4">Rho GTPase-activating protein 20</fullName>
    </recommendedName>
    <alternativeName>
        <fullName evidence="5">Rho-type GTPase-activating protein 20</fullName>
    </alternativeName>
</protein>
<dbReference type="SUPFAM" id="SSF54236">
    <property type="entry name" value="Ubiquitin-like"/>
    <property type="match status" value="1"/>
</dbReference>
<sequence length="1174" mass="129811">MGLGIRAPRSEASDTLCGPTVVALMETMSPQQGTIGQNRSGSLTGGSKLGTLPDSKKQMKTLAHRRQSAPSLVISKALTKTRSMSRENCVYPVSPETCPLVQAFLSPGRTFLAYAHTQMKTGLQTQERHLFLFSDTLLIAKAKSPSHFKVKARVRVCEMWTAGCMEVVCEGSTSPDRSFVMGWPTFNCVVTFSSVDHKEKWLSLIKSRLNEEKDKDDPKTIPLKIYAKDIGNCAIAKTLAVSNSDSTTDVIRMALQQFGIVGCVSDHQLWVSSRKDDSPYPLIGHEFPFSIKMSHIRDGGGRGKDTVPTPLGQGALLLDQCLPPDTQCQFILKPSRVGPSQAPFIEPDQKSFKRKRSLINWAFWKGSSNQLDGVPLSPTSLSPSPGRLFGRSLSSVSPPDHTLPKAVVDMLVFLYQEGPYTRGIFRRSAGAKACRELRDRLDSGTEDSHTLTQESVFVTAAVFKDFLRNIPGSLLCVDLYEQWVMECEDDDERIQAIQRLIQLLPRENLLLLRYVVAILHCIQGNAEYNQMNAFNLSVCIAPSMLWTPAPCSPKGEGEAAKKVCELVRFLIENCSKVLGDDVTSLFGGFPQKSCSSDHESDMSSFQMNDSSYDSLENELNDDPDSPFQESLPLRDKPDSRSRDSVITLSDCDPDLEADVLQRPPLARPRKFTPATRQPRPRQHFVQSQGPQRLRRSSEPSLGRSPGAVISQSNKQLLASRKASYDATMEGGEEEEDDEEDDDEDEVFLVQGLRTLQLQQDRLVTSAERVGAGSLGRRKLKHAPPPPLRLDASCSSQSSPATSPTGSSLSSLDSAFSQYSTDYVISAGFPLAEPSLRSPLCPRSPQGSPPRGDTVDWNQPLHPSRTPCTHHGLHPNTWLKRDRRLSLRRRDNGLLEKEVGEGKGVNVPKVPEVKDVEISGVEVKGEEVKGEEDKSEEGSTRRRFSSPPSYQQAVLQLQKNRSPFYRGTEQHLTIRELRQLHDQACRASRRTRAGSDVTQWPAGTGSEVIQPPQSVFYGQSVSTLTVQRQKSHSITPPLEVCCDLLTVPRRASEPSRGTGLASSLTLERARVTSPTRGVKFQLLSERGLRVSDVEAQSPGAEANAEPCFCLSPSATRAVKDYFSSQGQVDADACLQQSQEVARSLVQGRMEWQSRRCSDPHIEDFDQIFFAEESYV</sequence>
<dbReference type="SUPFAM" id="SSF48350">
    <property type="entry name" value="GTPase activation domain, GAP"/>
    <property type="match status" value="1"/>
</dbReference>
<evidence type="ECO:0000259" key="7">
    <source>
        <dbReference type="PROSITE" id="PS50200"/>
    </source>
</evidence>
<dbReference type="InterPro" id="IPR000159">
    <property type="entry name" value="RA_dom"/>
</dbReference>
<keyword evidence="2" id="KW-0597">Phosphoprotein</keyword>
<feature type="region of interest" description="Disordered" evidence="6">
    <location>
        <begin position="594"/>
        <end position="744"/>
    </location>
</feature>
<feature type="region of interest" description="Disordered" evidence="6">
    <location>
        <begin position="30"/>
        <end position="54"/>
    </location>
</feature>
<dbReference type="PROSITE" id="PS50200">
    <property type="entry name" value="RA"/>
    <property type="match status" value="1"/>
</dbReference>
<dbReference type="CDD" id="cd13319">
    <property type="entry name" value="PH_RARhoGAP"/>
    <property type="match status" value="1"/>
</dbReference>
<proteinExistence type="predicted"/>
<dbReference type="Gene3D" id="1.10.555.10">
    <property type="entry name" value="Rho GTPase activation protein"/>
    <property type="match status" value="1"/>
</dbReference>
<organism evidence="9 10">
    <name type="scientific">Umbra pygmaea</name>
    <name type="common">Eastern mudminnow</name>
    <dbReference type="NCBI Taxonomy" id="75934"/>
    <lineage>
        <taxon>Eukaryota</taxon>
        <taxon>Metazoa</taxon>
        <taxon>Chordata</taxon>
        <taxon>Craniata</taxon>
        <taxon>Vertebrata</taxon>
        <taxon>Euteleostomi</taxon>
        <taxon>Actinopterygii</taxon>
        <taxon>Neopterygii</taxon>
        <taxon>Teleostei</taxon>
        <taxon>Protacanthopterygii</taxon>
        <taxon>Esociformes</taxon>
        <taxon>Umbridae</taxon>
        <taxon>Umbra</taxon>
    </lineage>
</organism>
<feature type="region of interest" description="Disordered" evidence="6">
    <location>
        <begin position="923"/>
        <end position="949"/>
    </location>
</feature>
<feature type="compositionally biased region" description="Acidic residues" evidence="6">
    <location>
        <begin position="615"/>
        <end position="624"/>
    </location>
</feature>
<feature type="region of interest" description="Disordered" evidence="6">
    <location>
        <begin position="833"/>
        <end position="856"/>
    </location>
</feature>
<feature type="compositionally biased region" description="Low complexity" evidence="6">
    <location>
        <begin position="833"/>
        <end position="844"/>
    </location>
</feature>
<dbReference type="PROSITE" id="PS50238">
    <property type="entry name" value="RHOGAP"/>
    <property type="match status" value="1"/>
</dbReference>
<evidence type="ECO:0000313" key="10">
    <source>
        <dbReference type="Proteomes" id="UP001557470"/>
    </source>
</evidence>
<dbReference type="InterPro" id="IPR047888">
    <property type="entry name" value="ARHGAP20_RA"/>
</dbReference>
<dbReference type="InterPro" id="IPR011993">
    <property type="entry name" value="PH-like_dom_sf"/>
</dbReference>
<dbReference type="Pfam" id="PF22286">
    <property type="entry name" value="RHG20_PH"/>
    <property type="match status" value="1"/>
</dbReference>
<evidence type="ECO:0000256" key="1">
    <source>
        <dbReference type="ARBA" id="ARBA00022468"/>
    </source>
</evidence>
<dbReference type="PANTHER" id="PTHR23179:SF28">
    <property type="entry name" value="RHO GTPASE-ACTIVATING PROTEIN 20"/>
    <property type="match status" value="1"/>
</dbReference>
<dbReference type="GO" id="GO:0051056">
    <property type="term" value="P:regulation of small GTPase mediated signal transduction"/>
    <property type="evidence" value="ECO:0007669"/>
    <property type="project" value="UniProtKB-ARBA"/>
</dbReference>
<dbReference type="GO" id="GO:0005096">
    <property type="term" value="F:GTPase activator activity"/>
    <property type="evidence" value="ECO:0007669"/>
    <property type="project" value="UniProtKB-KW"/>
</dbReference>
<evidence type="ECO:0000256" key="5">
    <source>
        <dbReference type="ARBA" id="ARBA00083374"/>
    </source>
</evidence>
<dbReference type="SUPFAM" id="SSF50729">
    <property type="entry name" value="PH domain-like"/>
    <property type="match status" value="1"/>
</dbReference>
<dbReference type="InterPro" id="IPR047887">
    <property type="entry name" value="ARHGAP20_PH"/>
</dbReference>
<evidence type="ECO:0000256" key="6">
    <source>
        <dbReference type="SAM" id="MobiDB-lite"/>
    </source>
</evidence>
<dbReference type="FunFam" id="2.30.29.30:FF:000217">
    <property type="entry name" value="Rho GTPase activating protein 20"/>
    <property type="match status" value="1"/>
</dbReference>
<keyword evidence="10" id="KW-1185">Reference proteome</keyword>
<feature type="compositionally biased region" description="Basic and acidic residues" evidence="6">
    <location>
        <begin position="923"/>
        <end position="939"/>
    </location>
</feature>
<dbReference type="AlphaFoldDB" id="A0ABD0W3F6"/>
<accession>A0ABD0W3F6</accession>
<dbReference type="InterPro" id="IPR047886">
    <property type="entry name" value="ARHGAP20-like_RhoGAP"/>
</dbReference>
<evidence type="ECO:0000256" key="4">
    <source>
        <dbReference type="ARBA" id="ARBA00070254"/>
    </source>
</evidence>
<gene>
    <name evidence="9" type="ORF">UPYG_G00308560</name>
</gene>
<evidence type="ECO:0000256" key="2">
    <source>
        <dbReference type="ARBA" id="ARBA00022553"/>
    </source>
</evidence>
<evidence type="ECO:0000259" key="8">
    <source>
        <dbReference type="PROSITE" id="PS50238"/>
    </source>
</evidence>
<feature type="compositionally biased region" description="Acidic residues" evidence="6">
    <location>
        <begin position="730"/>
        <end position="744"/>
    </location>
</feature>